<evidence type="ECO:0000256" key="9">
    <source>
        <dbReference type="ARBA" id="ARBA00022801"/>
    </source>
</evidence>
<evidence type="ECO:0000256" key="7">
    <source>
        <dbReference type="ARBA" id="ARBA00022723"/>
    </source>
</evidence>
<dbReference type="EMBL" id="QLNQ01000030">
    <property type="protein sequence ID" value="RCK54539.1"/>
    <property type="molecule type" value="Genomic_DNA"/>
</dbReference>
<proteinExistence type="inferred from homology"/>
<protein>
    <recommendedName>
        <fullName evidence="4">ribonuclease Z</fullName>
        <ecNumber evidence="4">3.1.26.11</ecNumber>
    </recommendedName>
</protein>
<dbReference type="GO" id="GO:0042781">
    <property type="term" value="F:3'-tRNA processing endoribonuclease activity"/>
    <property type="evidence" value="ECO:0007669"/>
    <property type="project" value="UniProtKB-EC"/>
</dbReference>
<dbReference type="PANTHER" id="PTHR12553:SF49">
    <property type="entry name" value="ZINC PHOSPHODIESTERASE ELAC PROTEIN 2"/>
    <property type="match status" value="1"/>
</dbReference>
<evidence type="ECO:0000256" key="2">
    <source>
        <dbReference type="ARBA" id="ARBA00001947"/>
    </source>
</evidence>
<comment type="catalytic activity">
    <reaction evidence="1">
        <text>Endonucleolytic cleavage of RNA, removing extra 3' nucleotides from tRNA precursor, generating 3' termini of tRNAs. A 3'-hydroxy group is left at the tRNA terminus and a 5'-phosphoryl group is left at the trailer molecule.</text>
        <dbReference type="EC" id="3.1.26.11"/>
    </reaction>
</comment>
<evidence type="ECO:0000256" key="1">
    <source>
        <dbReference type="ARBA" id="ARBA00000402"/>
    </source>
</evidence>
<dbReference type="InterPro" id="IPR027794">
    <property type="entry name" value="tRNase_Z_dom"/>
</dbReference>
<keyword evidence="7" id="KW-0479">Metal-binding</keyword>
<dbReference type="InterPro" id="IPR036866">
    <property type="entry name" value="RibonucZ/Hydroxyglut_hydro"/>
</dbReference>
<comment type="caution">
    <text evidence="12">The sequence shown here is derived from an EMBL/GenBank/DDBJ whole genome shotgun (WGS) entry which is preliminary data.</text>
</comment>
<keyword evidence="5" id="KW-0819">tRNA processing</keyword>
<dbReference type="GO" id="GO:0005739">
    <property type="term" value="C:mitochondrion"/>
    <property type="evidence" value="ECO:0007669"/>
    <property type="project" value="TreeGrafter"/>
</dbReference>
<evidence type="ECO:0000256" key="6">
    <source>
        <dbReference type="ARBA" id="ARBA00022722"/>
    </source>
</evidence>
<dbReference type="Gene3D" id="3.60.15.10">
    <property type="entry name" value="Ribonuclease Z/Hydroxyacylglutathione hydrolase-like"/>
    <property type="match status" value="2"/>
</dbReference>
<evidence type="ECO:0000313" key="12">
    <source>
        <dbReference type="EMBL" id="RCK54539.1"/>
    </source>
</evidence>
<keyword evidence="9" id="KW-0378">Hydrolase</keyword>
<dbReference type="CDD" id="cd07718">
    <property type="entry name" value="RNaseZ_ELAC1_ELAC2-C-term-like_MBL-fold"/>
    <property type="match status" value="1"/>
</dbReference>
<name>A0A367XM79_9ASCO</name>
<dbReference type="STRING" id="5486.A0A367XM79"/>
<comment type="similarity">
    <text evidence="3">Belongs to the RNase Z family.</text>
</comment>
<dbReference type="PANTHER" id="PTHR12553">
    <property type="entry name" value="ZINC PHOSPHODIESTERASE ELAC PROTEIN 2"/>
    <property type="match status" value="1"/>
</dbReference>
<accession>A0A367XM79</accession>
<keyword evidence="6" id="KW-0540">Nuclease</keyword>
<dbReference type="EC" id="3.1.26.11" evidence="4"/>
<dbReference type="AlphaFoldDB" id="A0A367XM79"/>
<reference evidence="12 13" key="1">
    <citation type="submission" date="2018-06" db="EMBL/GenBank/DDBJ databases">
        <title>Whole genome sequencing of Candida tropicalis (genome annotated by CSBL at Korea University).</title>
        <authorList>
            <person name="Ahn J."/>
        </authorList>
    </citation>
    <scope>NUCLEOTIDE SEQUENCE [LARGE SCALE GENOMIC DNA]</scope>
    <source>
        <strain evidence="12 13">ATCC 20962</strain>
    </source>
</reference>
<dbReference type="OrthoDB" id="527344at2759"/>
<dbReference type="Proteomes" id="UP000253472">
    <property type="component" value="Unassembled WGS sequence"/>
</dbReference>
<gene>
    <name evidence="12" type="primary">TRZ1_1</name>
    <name evidence="12" type="ORF">Cantr_04827</name>
</gene>
<evidence type="ECO:0000256" key="10">
    <source>
        <dbReference type="ARBA" id="ARBA00022833"/>
    </source>
</evidence>
<dbReference type="SUPFAM" id="SSF56281">
    <property type="entry name" value="Metallo-hydrolase/oxidoreductase"/>
    <property type="match status" value="2"/>
</dbReference>
<keyword evidence="13" id="KW-1185">Reference proteome</keyword>
<feature type="domain" description="tRNase Z endonuclease" evidence="11">
    <location>
        <begin position="5"/>
        <end position="71"/>
    </location>
</feature>
<keyword evidence="8" id="KW-0255">Endonuclease</keyword>
<evidence type="ECO:0000313" key="13">
    <source>
        <dbReference type="Proteomes" id="UP000253472"/>
    </source>
</evidence>
<evidence type="ECO:0000256" key="3">
    <source>
        <dbReference type="ARBA" id="ARBA00007823"/>
    </source>
</evidence>
<evidence type="ECO:0000256" key="8">
    <source>
        <dbReference type="ARBA" id="ARBA00022759"/>
    </source>
</evidence>
<dbReference type="InterPro" id="IPR047151">
    <property type="entry name" value="RNZ2-like"/>
</dbReference>
<keyword evidence="10" id="KW-0862">Zinc</keyword>
<sequence length="852" mass="96391">MFKVTTITHVTDETSRPLICLTSRQGYRYLFGKVPEGAQRTINAIGSEVKYPKLRGLFLTGSIFSWSDIGGLPGLFLTVSDATRNGFRVVGNGKLLSYIVATWRQFVFRSGVSLDVVDAESRAEIKDDEIAITPILIEPAVSDPLPANSNIIVRQVKKLASLMFPLDTSEVNSRDPESYKSDPSLKDIHTHVHLPKASQIITSQASYSYLVRPLPVRGVFDPKKATELGLKPGPLFGKLTNGNPVVNEQGETIFPEQVVGPDRTYHKLLFIDIPSNDYYEKTINSDKWFAKVEGENSDDIGLVYHFLGEDLDFDLLHYTENFLAKFPSDTYHVISHPSMANNVILNDKLIANTITLKSLMNENFNLVNLEEFKPLTTSHIERLHSLQQYHMANGKVIPDSSGAAQATNKLLYDTQTALPGTANYEAMEATRIELDDHSGSSLKDKVQICMLGTGSALPSIQRNVLGNLVRIPFEQDDGSITYRSIVLDGGENTIGSLLRIFGHDNYNHVKQIFQELSLIHLSHLHADHHLGIVSLIGEWFKLNDTSKKLYLVAPWQFITFLKDWYSLELQYHPTFDINRLVCFSCEDFILSRREPEYVKLSIDEFEQCYDRKLLHKNIPRAPSYPVEREKIKEMYDYVGLNSIATVRALHCAWAYSSTFDFKLSNKGETFVLSFSGDTRPNPRFARLGFNSDLLIHEASLDTALIEEAIAKKHSAVIEAVAVSRNMNCPKLILTHFSTRYGISNNCVLTNELEGCANELSAYLNNSRGVLNIFESDTESKLRLEDIDIWYAYDLLSVRYGKIHTQEEVWPVLREVFKLSDEIDIDKINEKKEAKRMERLALKGSKRKRRKSA</sequence>
<dbReference type="GO" id="GO:0046872">
    <property type="term" value="F:metal ion binding"/>
    <property type="evidence" value="ECO:0007669"/>
    <property type="project" value="UniProtKB-KW"/>
</dbReference>
<organism evidence="12 13">
    <name type="scientific">Candida viswanathii</name>
    <dbReference type="NCBI Taxonomy" id="5486"/>
    <lineage>
        <taxon>Eukaryota</taxon>
        <taxon>Fungi</taxon>
        <taxon>Dikarya</taxon>
        <taxon>Ascomycota</taxon>
        <taxon>Saccharomycotina</taxon>
        <taxon>Pichiomycetes</taxon>
        <taxon>Debaryomycetaceae</taxon>
        <taxon>Candida/Lodderomyces clade</taxon>
        <taxon>Candida</taxon>
    </lineage>
</organism>
<comment type="cofactor">
    <cofactor evidence="2">
        <name>Zn(2+)</name>
        <dbReference type="ChEBI" id="CHEBI:29105"/>
    </cofactor>
</comment>
<evidence type="ECO:0000256" key="5">
    <source>
        <dbReference type="ARBA" id="ARBA00022694"/>
    </source>
</evidence>
<evidence type="ECO:0000256" key="4">
    <source>
        <dbReference type="ARBA" id="ARBA00012477"/>
    </source>
</evidence>
<evidence type="ECO:0000259" key="11">
    <source>
        <dbReference type="Pfam" id="PF13691"/>
    </source>
</evidence>
<dbReference type="GO" id="GO:1990180">
    <property type="term" value="P:mitochondrial tRNA 3'-end processing"/>
    <property type="evidence" value="ECO:0007669"/>
    <property type="project" value="TreeGrafter"/>
</dbReference>
<dbReference type="Pfam" id="PF13691">
    <property type="entry name" value="Lactamase_B_4"/>
    <property type="match status" value="1"/>
</dbReference>